<keyword evidence="2" id="KW-1185">Reference proteome</keyword>
<gene>
    <name evidence="1" type="ORF">BLNAU_23712</name>
</gene>
<evidence type="ECO:0000313" key="2">
    <source>
        <dbReference type="Proteomes" id="UP001281761"/>
    </source>
</evidence>
<protein>
    <submittedName>
        <fullName evidence="1">Uncharacterized protein</fullName>
    </submittedName>
</protein>
<sequence length="110" mass="11968">MELRWISGALHGEQDKPLQGIRQFCRCFRPELEVWPGRLDGVPGSGGWRRHDLGEARSVHANVAICQCLTLSHTHSLSARQFGLSGPDRIESSGVPCPVCDGSSDEVGCV</sequence>
<dbReference type="Proteomes" id="UP001281761">
    <property type="component" value="Unassembled WGS sequence"/>
</dbReference>
<reference evidence="1 2" key="1">
    <citation type="journal article" date="2022" name="bioRxiv">
        <title>Genomics of Preaxostyla Flagellates Illuminates Evolutionary Transitions and the Path Towards Mitochondrial Loss.</title>
        <authorList>
            <person name="Novak L.V.F."/>
            <person name="Treitli S.C."/>
            <person name="Pyrih J."/>
            <person name="Halakuc P."/>
            <person name="Pipaliya S.V."/>
            <person name="Vacek V."/>
            <person name="Brzon O."/>
            <person name="Soukal P."/>
            <person name="Eme L."/>
            <person name="Dacks J.B."/>
            <person name="Karnkowska A."/>
            <person name="Elias M."/>
            <person name="Hampl V."/>
        </authorList>
    </citation>
    <scope>NUCLEOTIDE SEQUENCE [LARGE SCALE GENOMIC DNA]</scope>
    <source>
        <strain evidence="1">NAU3</strain>
        <tissue evidence="1">Gut</tissue>
    </source>
</reference>
<evidence type="ECO:0000313" key="1">
    <source>
        <dbReference type="EMBL" id="KAK2941374.1"/>
    </source>
</evidence>
<dbReference type="EMBL" id="JARBJD010000511">
    <property type="protein sequence ID" value="KAK2941374.1"/>
    <property type="molecule type" value="Genomic_DNA"/>
</dbReference>
<name>A0ABQ9WPE8_9EUKA</name>
<proteinExistence type="predicted"/>
<comment type="caution">
    <text evidence="1">The sequence shown here is derived from an EMBL/GenBank/DDBJ whole genome shotgun (WGS) entry which is preliminary data.</text>
</comment>
<accession>A0ABQ9WPE8</accession>
<organism evidence="1 2">
    <name type="scientific">Blattamonas nauphoetae</name>
    <dbReference type="NCBI Taxonomy" id="2049346"/>
    <lineage>
        <taxon>Eukaryota</taxon>
        <taxon>Metamonada</taxon>
        <taxon>Preaxostyla</taxon>
        <taxon>Oxymonadida</taxon>
        <taxon>Blattamonas</taxon>
    </lineage>
</organism>